<dbReference type="AlphaFoldDB" id="H1YHZ6"/>
<organism evidence="1 2">
    <name type="scientific">Mucilaginibacter paludis DSM 18603</name>
    <dbReference type="NCBI Taxonomy" id="714943"/>
    <lineage>
        <taxon>Bacteria</taxon>
        <taxon>Pseudomonadati</taxon>
        <taxon>Bacteroidota</taxon>
        <taxon>Sphingobacteriia</taxon>
        <taxon>Sphingobacteriales</taxon>
        <taxon>Sphingobacteriaceae</taxon>
        <taxon>Mucilaginibacter</taxon>
    </lineage>
</organism>
<keyword evidence="2" id="KW-1185">Reference proteome</keyword>
<evidence type="ECO:0000313" key="2">
    <source>
        <dbReference type="Proteomes" id="UP000002774"/>
    </source>
</evidence>
<dbReference type="Proteomes" id="UP000002774">
    <property type="component" value="Chromosome"/>
</dbReference>
<protein>
    <submittedName>
        <fullName evidence="1">Uncharacterized protein</fullName>
    </submittedName>
</protein>
<sequence>MYYVSVLYRGLQDASLNLFISTSYWHIDFHFRCQFQKNILKKTFGNQLKRLNEKGDVLL</sequence>
<gene>
    <name evidence="1" type="ORF">Mucpa_1384</name>
</gene>
<evidence type="ECO:0000313" key="1">
    <source>
        <dbReference type="EMBL" id="EHQ25544.1"/>
    </source>
</evidence>
<name>H1YHZ6_9SPHI</name>
<reference evidence="1" key="1">
    <citation type="submission" date="2011-09" db="EMBL/GenBank/DDBJ databases">
        <title>The permanent draft genome of Mucilaginibacter paludis DSM 18603.</title>
        <authorList>
            <consortium name="US DOE Joint Genome Institute (JGI-PGF)"/>
            <person name="Lucas S."/>
            <person name="Han J."/>
            <person name="Lapidus A."/>
            <person name="Bruce D."/>
            <person name="Goodwin L."/>
            <person name="Pitluck S."/>
            <person name="Peters L."/>
            <person name="Kyrpides N."/>
            <person name="Mavromatis K."/>
            <person name="Ivanova N."/>
            <person name="Mikhailova N."/>
            <person name="Held B."/>
            <person name="Detter J.C."/>
            <person name="Tapia R."/>
            <person name="Han C."/>
            <person name="Land M."/>
            <person name="Hauser L."/>
            <person name="Markowitz V."/>
            <person name="Cheng J.-F."/>
            <person name="Hugenholtz P."/>
            <person name="Woyke T."/>
            <person name="Wu D."/>
            <person name="Tindall B."/>
            <person name="Brambilla E."/>
            <person name="Klenk H.-P."/>
            <person name="Eisen J.A."/>
        </authorList>
    </citation>
    <scope>NUCLEOTIDE SEQUENCE [LARGE SCALE GENOMIC DNA]</scope>
    <source>
        <strain evidence="1">DSM 18603</strain>
    </source>
</reference>
<dbReference type="HOGENOM" id="CLU_2955542_0_0_10"/>
<accession>H1YHZ6</accession>
<proteinExistence type="predicted"/>
<dbReference type="STRING" id="714943.Mucpa_1384"/>
<dbReference type="EMBL" id="CM001403">
    <property type="protein sequence ID" value="EHQ25544.1"/>
    <property type="molecule type" value="Genomic_DNA"/>
</dbReference>